<keyword evidence="1" id="KW-0732">Signal</keyword>
<keyword evidence="3" id="KW-1185">Reference proteome</keyword>
<name>A0ABQ5YKX3_9BURK</name>
<reference evidence="3" key="1">
    <citation type="journal article" date="2019" name="Int. J. Syst. Evol. Microbiol.">
        <title>The Global Catalogue of Microorganisms (GCM) 10K type strain sequencing project: providing services to taxonomists for standard genome sequencing and annotation.</title>
        <authorList>
            <consortium name="The Broad Institute Genomics Platform"/>
            <consortium name="The Broad Institute Genome Sequencing Center for Infectious Disease"/>
            <person name="Wu L."/>
            <person name="Ma J."/>
        </authorList>
    </citation>
    <scope>NUCLEOTIDE SEQUENCE [LARGE SCALE GENOMIC DNA]</scope>
    <source>
        <strain evidence="3">NBRC 105857</strain>
    </source>
</reference>
<dbReference type="Proteomes" id="UP001156664">
    <property type="component" value="Unassembled WGS sequence"/>
</dbReference>
<feature type="signal peptide" evidence="1">
    <location>
        <begin position="1"/>
        <end position="23"/>
    </location>
</feature>
<evidence type="ECO:0000313" key="3">
    <source>
        <dbReference type="Proteomes" id="UP001156664"/>
    </source>
</evidence>
<dbReference type="InterPro" id="IPR007939">
    <property type="entry name" value="Cu-R_B_prcur"/>
</dbReference>
<accession>A0ABQ5YKX3</accession>
<organism evidence="2 3">
    <name type="scientific">Limnobacter litoralis</name>
    <dbReference type="NCBI Taxonomy" id="481366"/>
    <lineage>
        <taxon>Bacteria</taxon>
        <taxon>Pseudomonadati</taxon>
        <taxon>Pseudomonadota</taxon>
        <taxon>Betaproteobacteria</taxon>
        <taxon>Burkholderiales</taxon>
        <taxon>Burkholderiaceae</taxon>
        <taxon>Limnobacter</taxon>
    </lineage>
</organism>
<comment type="caution">
    <text evidence="2">The sequence shown here is derived from an EMBL/GenBank/DDBJ whole genome shotgun (WGS) entry which is preliminary data.</text>
</comment>
<sequence>MTKPAKKILISILSLLGTATANAAEHGMTMNMQGGDAPADARNTDDYSGGYTLGTGPYLYSKNAGQSARKMEDSGNIGSFLADRLERAQSSENTITAWDLQAWIGNQHDKATIKAEGDYSKGHVGEERTEGLWSHAVSTYWDTQLGIRLDNGRNRPSREWLAFGVQGLAPYWFDVEATGYIGPEGRTAARVQASYDLLLTQKLILQPRIDANVYSKSDPQANIGNGLTDATLGIRLRYEITRQFAPYIGLERAKLFGSSADLVQAAGDRRLETRIVAGVRLWF</sequence>
<evidence type="ECO:0000313" key="2">
    <source>
        <dbReference type="EMBL" id="GLR25188.1"/>
    </source>
</evidence>
<gene>
    <name evidence="2" type="primary">copB</name>
    <name evidence="2" type="ORF">GCM10007875_02760</name>
</gene>
<protein>
    <submittedName>
        <fullName evidence="2">Copper resistance protein B</fullName>
    </submittedName>
</protein>
<dbReference type="EMBL" id="BSOJ01000005">
    <property type="protein sequence ID" value="GLR25188.1"/>
    <property type="molecule type" value="Genomic_DNA"/>
</dbReference>
<dbReference type="Pfam" id="PF05275">
    <property type="entry name" value="CopB"/>
    <property type="match status" value="1"/>
</dbReference>
<evidence type="ECO:0000256" key="1">
    <source>
        <dbReference type="SAM" id="SignalP"/>
    </source>
</evidence>
<proteinExistence type="predicted"/>
<feature type="chain" id="PRO_5045788021" evidence="1">
    <location>
        <begin position="24"/>
        <end position="283"/>
    </location>
</feature>
<dbReference type="RefSeq" id="WP_284279515.1">
    <property type="nucleotide sequence ID" value="NZ_BSOJ01000005.1"/>
</dbReference>